<evidence type="ECO:0000313" key="2">
    <source>
        <dbReference type="EMBL" id="KAK2998689.1"/>
    </source>
</evidence>
<name>A0AA88V087_9ASTE</name>
<accession>A0AA88V087</accession>
<gene>
    <name evidence="2" type="ORF">RJ639_024377</name>
</gene>
<feature type="region of interest" description="Disordered" evidence="1">
    <location>
        <begin position="105"/>
        <end position="126"/>
    </location>
</feature>
<keyword evidence="3" id="KW-1185">Reference proteome</keyword>
<evidence type="ECO:0000313" key="3">
    <source>
        <dbReference type="Proteomes" id="UP001188597"/>
    </source>
</evidence>
<dbReference type="Proteomes" id="UP001188597">
    <property type="component" value="Unassembled WGS sequence"/>
</dbReference>
<protein>
    <submittedName>
        <fullName evidence="2">Uncharacterized protein</fullName>
    </submittedName>
</protein>
<dbReference type="AlphaFoldDB" id="A0AA88V087"/>
<dbReference type="PANTHER" id="PTHR37260:SF2">
    <property type="entry name" value="PROTEIN ECERIFERUM 16"/>
    <property type="match status" value="1"/>
</dbReference>
<dbReference type="PANTHER" id="PTHR37260">
    <property type="entry name" value="PHOSPHORELAY PROTEIN"/>
    <property type="match status" value="1"/>
</dbReference>
<dbReference type="EMBL" id="JAVXUP010003539">
    <property type="protein sequence ID" value="KAK2998689.1"/>
    <property type="molecule type" value="Genomic_DNA"/>
</dbReference>
<evidence type="ECO:0000256" key="1">
    <source>
        <dbReference type="SAM" id="MobiDB-lite"/>
    </source>
</evidence>
<dbReference type="InterPro" id="IPR053342">
    <property type="entry name" value="Exosome_cofactor/PTGS_suppr"/>
</dbReference>
<sequence>MPSELQMQVPFLSLNLHALVEQLSKVDLAQRLFTEADLSSTETVCVVSPLELYAGELQASWKQGSCQDQATRGSIDAKKDSDELASSYLVDRNRQAIQPFEVTSSDNTITSSHPVPDIGNENSNSINHDEDGLWEVGRAGKMLAPAAEIDTGAHLETWLIGIGKPFNLLRLHHLTTPSPAAIQFQTLGMKIRTPSIMMRMDCGKLAELAKCSRLQLRLIQVANHRFEAAAAEAELDMLLDSFNETKFLGISGVTSYASQGRCREEYHLINCLPKTQVHPNLH</sequence>
<reference evidence="2" key="1">
    <citation type="submission" date="2022-12" db="EMBL/GenBank/DDBJ databases">
        <title>Draft genome assemblies for two species of Escallonia (Escalloniales).</title>
        <authorList>
            <person name="Chanderbali A."/>
            <person name="Dervinis C."/>
            <person name="Anghel I."/>
            <person name="Soltis D."/>
            <person name="Soltis P."/>
            <person name="Zapata F."/>
        </authorList>
    </citation>
    <scope>NUCLEOTIDE SEQUENCE</scope>
    <source>
        <strain evidence="2">UCBG64.0493</strain>
        <tissue evidence="2">Leaf</tissue>
    </source>
</reference>
<organism evidence="2 3">
    <name type="scientific">Escallonia herrerae</name>
    <dbReference type="NCBI Taxonomy" id="1293975"/>
    <lineage>
        <taxon>Eukaryota</taxon>
        <taxon>Viridiplantae</taxon>
        <taxon>Streptophyta</taxon>
        <taxon>Embryophyta</taxon>
        <taxon>Tracheophyta</taxon>
        <taxon>Spermatophyta</taxon>
        <taxon>Magnoliopsida</taxon>
        <taxon>eudicotyledons</taxon>
        <taxon>Gunneridae</taxon>
        <taxon>Pentapetalae</taxon>
        <taxon>asterids</taxon>
        <taxon>campanulids</taxon>
        <taxon>Escalloniales</taxon>
        <taxon>Escalloniaceae</taxon>
        <taxon>Escallonia</taxon>
    </lineage>
</organism>
<proteinExistence type="predicted"/>
<comment type="caution">
    <text evidence="2">The sequence shown here is derived from an EMBL/GenBank/DDBJ whole genome shotgun (WGS) entry which is preliminary data.</text>
</comment>